<dbReference type="Proteomes" id="UP000293045">
    <property type="component" value="Unassembled WGS sequence"/>
</dbReference>
<comment type="caution">
    <text evidence="3">The sequence shown here is derived from an EMBL/GenBank/DDBJ whole genome shotgun (WGS) entry which is preliminary data.</text>
</comment>
<sequence>MKRKLIFYVFCIPLRFMGLCMNNPEKIYFPLEIYNDEDYMDRFNSFNTSISLNCNLQTEGVFKMLDFVDKKHEFMYFSIIRCVFIRNRIDCNSKNVFLLSLILRIYYLQNFIDIDGNLRDDLEFYDTQGNLILDFEKFLEIEVCFLEYKFFLENYNFEINIVEDLYFVNINSKKAVLWLFLKSNQLILKNEVVSGILKKNLFDAIHDSIFYLLIAIEENERINMLKKQNFDQIFSEYKIDSIVKNKINGNNILELLRNWLYDEQRGMSCGIFGTSISVNSVFFTFFGADILLPNEERLTFGILNEAYNIQESYNVDFLDTLKILLIKIYDEILKIEILHSTAKTSVTEATEFNNNEAAVENRYLKRIENSEFLEFERIFLKANIILSDLIKKQEFMVLIEQIDTLPKEIINSYMIIKSFLCNSYQIYENCRKELQYSHSLKYLDVLLEYGKIMMETKNHDLVFRTHNRFLTCIKLLKNLYNLNGSMDCINNEQISLLIFFFQVVNINDIQSIHEIKNLFLEISRQKFLKKDSDVNYAMKLRYYEFIEKVLWKFLELQEIYTLQSIPSTSFGHNYVENNFSDLTESSSDTTIQSLLSNRKCSTPLQNIDKDYESEFSGCTNLNQTMGNVKKNEDIQHRAYYNESGYVSNSGSCSEGHKNDSFLNISEYSGFAPHFNPLFDNILSNNSDIESRTKLKEPVEKNRKTEEKSSTEYCVIRNSNSESDSLSNIVYNSKIILIKNKFSDRLEEERKILFSLEFKSVPTTLLLRNNPVSDINRNTVGEENNNLMHSEATIEEENMDILKISLKCKEYKVYETKYLFEYEISVSTKKNSDKDFNDDSNEDKEDDTSTIRSNNQDSAATNFVDENNYKIKIMAELNIIEKGIDEYVKESTFLKIYNFMRYMRNIFSDVECFSEDSVWFIRATSQFNIQNIILDINNELEILDISEKNILFVKNCKEFLLKKICLKYKFDYARVDRTNMDFFNSTNEGENFVLSNSEIAAMLSVLSGASNETSNDILIPIFFRLIQNSDSQTRLEQHVPLNKSNPIDSKSSLDFDPFGSSISYSYEPEQTSVDIV</sequence>
<feature type="non-terminal residue" evidence="3">
    <location>
        <position position="1075"/>
    </location>
</feature>
<feature type="region of interest" description="Disordered" evidence="1">
    <location>
        <begin position="829"/>
        <end position="856"/>
    </location>
</feature>
<evidence type="ECO:0000313" key="4">
    <source>
        <dbReference type="Proteomes" id="UP000293045"/>
    </source>
</evidence>
<dbReference type="VEuPathDB" id="MicrosporidiaDB:CWI36_0521p0020"/>
<protein>
    <submittedName>
        <fullName evidence="3">Uncharacterized protein</fullName>
    </submittedName>
</protein>
<feature type="chain" id="PRO_5020872818" evidence="2">
    <location>
        <begin position="23"/>
        <end position="1075"/>
    </location>
</feature>
<organism evidence="3 4">
    <name type="scientific">Hamiltosporidium magnivora</name>
    <dbReference type="NCBI Taxonomy" id="148818"/>
    <lineage>
        <taxon>Eukaryota</taxon>
        <taxon>Fungi</taxon>
        <taxon>Fungi incertae sedis</taxon>
        <taxon>Microsporidia</taxon>
        <taxon>Dubosqiidae</taxon>
        <taxon>Hamiltosporidium</taxon>
    </lineage>
</organism>
<feature type="compositionally biased region" description="Acidic residues" evidence="1">
    <location>
        <begin position="837"/>
        <end position="847"/>
    </location>
</feature>
<proteinExistence type="predicted"/>
<feature type="signal peptide" evidence="2">
    <location>
        <begin position="1"/>
        <end position="22"/>
    </location>
</feature>
<evidence type="ECO:0000313" key="3">
    <source>
        <dbReference type="EMBL" id="TBU00438.1"/>
    </source>
</evidence>
<name>A0A4Q9KZH1_9MICR</name>
<dbReference type="EMBL" id="PIXR01001683">
    <property type="protein sequence ID" value="TBU00438.1"/>
    <property type="molecule type" value="Genomic_DNA"/>
</dbReference>
<accession>A0A4Q9KZH1</accession>
<evidence type="ECO:0000256" key="1">
    <source>
        <dbReference type="SAM" id="MobiDB-lite"/>
    </source>
</evidence>
<evidence type="ECO:0000256" key="2">
    <source>
        <dbReference type="SAM" id="SignalP"/>
    </source>
</evidence>
<gene>
    <name evidence="3" type="ORF">CWI39_1683p0010</name>
</gene>
<dbReference type="AlphaFoldDB" id="A0A4Q9KZH1"/>
<dbReference type="VEuPathDB" id="MicrosporidiaDB:CWI39_1683p0010"/>
<keyword evidence="2" id="KW-0732">Signal</keyword>
<reference evidence="3 4" key="1">
    <citation type="submission" date="2017-12" db="EMBL/GenBank/DDBJ databases">
        <authorList>
            <person name="Pombert J.-F."/>
            <person name="Haag K.L."/>
            <person name="Ebert D."/>
        </authorList>
    </citation>
    <scope>NUCLEOTIDE SEQUENCE [LARGE SCALE GENOMIC DNA]</scope>
    <source>
        <strain evidence="3">IL-BN-2</strain>
    </source>
</reference>